<evidence type="ECO:0000313" key="2">
    <source>
        <dbReference type="Proteomes" id="UP001256400"/>
    </source>
</evidence>
<dbReference type="Proteomes" id="UP001256400">
    <property type="component" value="Chromosome"/>
</dbReference>
<evidence type="ECO:0000313" key="1">
    <source>
        <dbReference type="EMBL" id="WND05575.1"/>
    </source>
</evidence>
<gene>
    <name evidence="1" type="ORF">RHP80_15595</name>
</gene>
<evidence type="ECO:0008006" key="3">
    <source>
        <dbReference type="Google" id="ProtNLM"/>
    </source>
</evidence>
<name>A0AB38YW40_9GAMM</name>
<accession>A0AB38YW40</accession>
<proteinExistence type="predicted"/>
<dbReference type="EMBL" id="CP134206">
    <property type="protein sequence ID" value="WND05575.1"/>
    <property type="molecule type" value="Genomic_DNA"/>
</dbReference>
<dbReference type="AlphaFoldDB" id="A0AB38YW40"/>
<dbReference type="RefSeq" id="WP_310864751.1">
    <property type="nucleotide sequence ID" value="NZ_CP134206.1"/>
</dbReference>
<sequence length="131" mass="14266">MPNQIKKSAQELLENAQVILESLEGTLFRLYVSYDQCDLSDDKTRAMMSVCIMLANGALEDIESASAKTKLNISMFIRQSHGIVIMLDELLDLNLSKGYIAAAIHGLFLAAEQLRESLETAVDAVMTGGAA</sequence>
<protein>
    <recommendedName>
        <fullName evidence="3">Roadblock/LAMTOR2 domain-containing protein</fullName>
    </recommendedName>
</protein>
<organism evidence="1 2">
    <name type="scientific">Acinetobacter soli</name>
    <dbReference type="NCBI Taxonomy" id="487316"/>
    <lineage>
        <taxon>Bacteria</taxon>
        <taxon>Pseudomonadati</taxon>
        <taxon>Pseudomonadota</taxon>
        <taxon>Gammaproteobacteria</taxon>
        <taxon>Moraxellales</taxon>
        <taxon>Moraxellaceae</taxon>
        <taxon>Acinetobacter</taxon>
    </lineage>
</organism>
<reference evidence="1" key="1">
    <citation type="submission" date="2023-09" db="EMBL/GenBank/DDBJ databases">
        <title>Acinetobacter soli.</title>
        <authorList>
            <person name="Kim B."/>
            <person name="Kim D."/>
            <person name="Park D."/>
        </authorList>
    </citation>
    <scope>NUCLEOTIDE SEQUENCE</scope>
    <source>
        <strain evidence="1">2023.05</strain>
    </source>
</reference>